<name>A0A918AZW3_9ACTN</name>
<dbReference type="Pfam" id="PF00550">
    <property type="entry name" value="PP-binding"/>
    <property type="match status" value="1"/>
</dbReference>
<keyword evidence="3" id="KW-1185">Reference proteome</keyword>
<dbReference type="InterPro" id="IPR036736">
    <property type="entry name" value="ACP-like_sf"/>
</dbReference>
<dbReference type="Gene3D" id="3.40.50.1820">
    <property type="entry name" value="alpha/beta hydrolase"/>
    <property type="match status" value="1"/>
</dbReference>
<dbReference type="Proteomes" id="UP000654123">
    <property type="component" value="Unassembled WGS sequence"/>
</dbReference>
<dbReference type="EMBL" id="BMSV01000002">
    <property type="protein sequence ID" value="GGP93683.1"/>
    <property type="molecule type" value="Genomic_DNA"/>
</dbReference>
<dbReference type="PROSITE" id="PS50075">
    <property type="entry name" value="CARRIER"/>
    <property type="match status" value="1"/>
</dbReference>
<reference evidence="2" key="2">
    <citation type="submission" date="2020-09" db="EMBL/GenBank/DDBJ databases">
        <authorList>
            <person name="Sun Q."/>
            <person name="Ohkuma M."/>
        </authorList>
    </citation>
    <scope>NUCLEOTIDE SEQUENCE</scope>
    <source>
        <strain evidence="2">JCM 4335</strain>
    </source>
</reference>
<dbReference type="SUPFAM" id="SSF47336">
    <property type="entry name" value="ACP-like"/>
    <property type="match status" value="1"/>
</dbReference>
<sequence>MSDTPLSLTPDDIERWVVATCRDLGVDLDGADGDFFEAGGTSLAATRLIARAEARYGEDALPPDDLFADSGVRAIAAAIGRNARRGSAPGRA</sequence>
<dbReference type="InterPro" id="IPR009081">
    <property type="entry name" value="PP-bd_ACP"/>
</dbReference>
<gene>
    <name evidence="2" type="ORF">GCM10010249_09280</name>
</gene>
<protein>
    <recommendedName>
        <fullName evidence="1">Carrier domain-containing protein</fullName>
    </recommendedName>
</protein>
<proteinExistence type="predicted"/>
<reference evidence="2" key="1">
    <citation type="journal article" date="2014" name="Int. J. Syst. Evol. Microbiol.">
        <title>Complete genome sequence of Corynebacterium casei LMG S-19264T (=DSM 44701T), isolated from a smear-ripened cheese.</title>
        <authorList>
            <consortium name="US DOE Joint Genome Institute (JGI-PGF)"/>
            <person name="Walter F."/>
            <person name="Albersmeier A."/>
            <person name="Kalinowski J."/>
            <person name="Ruckert C."/>
        </authorList>
    </citation>
    <scope>NUCLEOTIDE SEQUENCE</scope>
    <source>
        <strain evidence="2">JCM 4335</strain>
    </source>
</reference>
<comment type="caution">
    <text evidence="2">The sequence shown here is derived from an EMBL/GenBank/DDBJ whole genome shotgun (WGS) entry which is preliminary data.</text>
</comment>
<dbReference type="InterPro" id="IPR029058">
    <property type="entry name" value="AB_hydrolase_fold"/>
</dbReference>
<evidence type="ECO:0000313" key="2">
    <source>
        <dbReference type="EMBL" id="GGP93683.1"/>
    </source>
</evidence>
<accession>A0A918AZW3</accession>
<dbReference type="RefSeq" id="WP_189530084.1">
    <property type="nucleotide sequence ID" value="NZ_BMSV01000002.1"/>
</dbReference>
<organism evidence="2 3">
    <name type="scientific">Streptomyces roseolilacinus</name>
    <dbReference type="NCBI Taxonomy" id="66904"/>
    <lineage>
        <taxon>Bacteria</taxon>
        <taxon>Bacillati</taxon>
        <taxon>Actinomycetota</taxon>
        <taxon>Actinomycetes</taxon>
        <taxon>Kitasatosporales</taxon>
        <taxon>Streptomycetaceae</taxon>
        <taxon>Streptomyces</taxon>
    </lineage>
</organism>
<evidence type="ECO:0000259" key="1">
    <source>
        <dbReference type="PROSITE" id="PS50075"/>
    </source>
</evidence>
<dbReference type="AlphaFoldDB" id="A0A918AZW3"/>
<feature type="domain" description="Carrier" evidence="1">
    <location>
        <begin position="7"/>
        <end position="83"/>
    </location>
</feature>
<evidence type="ECO:0000313" key="3">
    <source>
        <dbReference type="Proteomes" id="UP000654123"/>
    </source>
</evidence>